<dbReference type="KEGG" id="bgoe:IFJ75_01535"/>
<feature type="domain" description="FAS1" evidence="3">
    <location>
        <begin position="62"/>
        <end position="207"/>
    </location>
</feature>
<gene>
    <name evidence="4" type="ORF">IFJ75_01535</name>
</gene>
<dbReference type="InterPro" id="IPR036378">
    <property type="entry name" value="FAS1_dom_sf"/>
</dbReference>
<dbReference type="FunFam" id="2.30.180.10:FF:000032">
    <property type="entry name" value="Fasciclin domain-containing protein, putative"/>
    <property type="match status" value="1"/>
</dbReference>
<evidence type="ECO:0000313" key="4">
    <source>
        <dbReference type="EMBL" id="QTC91647.1"/>
    </source>
</evidence>
<dbReference type="GO" id="GO:0005615">
    <property type="term" value="C:extracellular space"/>
    <property type="evidence" value="ECO:0007669"/>
    <property type="project" value="TreeGrafter"/>
</dbReference>
<dbReference type="Proteomes" id="UP000663918">
    <property type="component" value="Chromosome"/>
</dbReference>
<dbReference type="SUPFAM" id="SSF82153">
    <property type="entry name" value="FAS1 domain"/>
    <property type="match status" value="1"/>
</dbReference>
<dbReference type="InterPro" id="IPR050904">
    <property type="entry name" value="Adhesion/Biosynth-related"/>
</dbReference>
<feature type="chain" id="PRO_5037352908" evidence="2">
    <location>
        <begin position="26"/>
        <end position="210"/>
    </location>
</feature>
<proteinExistence type="predicted"/>
<evidence type="ECO:0000259" key="3">
    <source>
        <dbReference type="PROSITE" id="PS50213"/>
    </source>
</evidence>
<accession>A0A975GVP3</accession>
<dbReference type="InterPro" id="IPR000782">
    <property type="entry name" value="FAS1_domain"/>
</dbReference>
<feature type="signal peptide" evidence="2">
    <location>
        <begin position="1"/>
        <end position="25"/>
    </location>
</feature>
<dbReference type="EMBL" id="CP062222">
    <property type="protein sequence ID" value="QTC91647.1"/>
    <property type="molecule type" value="Genomic_DNA"/>
</dbReference>
<protein>
    <submittedName>
        <fullName evidence="4">Fasciclin domain-containing protein</fullName>
    </submittedName>
</protein>
<name>A0A975GVP3_9CAUL</name>
<organism evidence="4 5">
    <name type="scientific">Brevundimonas goettingensis</name>
    <dbReference type="NCBI Taxonomy" id="2774190"/>
    <lineage>
        <taxon>Bacteria</taxon>
        <taxon>Pseudomonadati</taxon>
        <taxon>Pseudomonadota</taxon>
        <taxon>Alphaproteobacteria</taxon>
        <taxon>Caulobacterales</taxon>
        <taxon>Caulobacteraceae</taxon>
        <taxon>Brevundimonas</taxon>
    </lineage>
</organism>
<dbReference type="PROSITE" id="PS50213">
    <property type="entry name" value="FAS1"/>
    <property type="match status" value="1"/>
</dbReference>
<dbReference type="SMART" id="SM00554">
    <property type="entry name" value="FAS1"/>
    <property type="match status" value="1"/>
</dbReference>
<dbReference type="PANTHER" id="PTHR10900:SF77">
    <property type="entry name" value="FI19380P1"/>
    <property type="match status" value="1"/>
</dbReference>
<evidence type="ECO:0000256" key="2">
    <source>
        <dbReference type="SAM" id="SignalP"/>
    </source>
</evidence>
<keyword evidence="5" id="KW-1185">Reference proteome</keyword>
<feature type="compositionally biased region" description="Low complexity" evidence="1">
    <location>
        <begin position="41"/>
        <end position="52"/>
    </location>
</feature>
<dbReference type="PANTHER" id="PTHR10900">
    <property type="entry name" value="PERIOSTIN-RELATED"/>
    <property type="match status" value="1"/>
</dbReference>
<dbReference type="PROSITE" id="PS51257">
    <property type="entry name" value="PROKAR_LIPOPROTEIN"/>
    <property type="match status" value="1"/>
</dbReference>
<dbReference type="AlphaFoldDB" id="A0A975GVP3"/>
<reference evidence="4" key="1">
    <citation type="submission" date="2020-09" db="EMBL/GenBank/DDBJ databases">
        <title>Brevundimonas sp. LVF2 isolated from a puddle in Goettingen, Germany.</title>
        <authorList>
            <person name="Friedrich I."/>
            <person name="Klassen A."/>
            <person name="Hannes N."/>
            <person name="Schneider D."/>
            <person name="Hertel R."/>
            <person name="Daniel R."/>
        </authorList>
    </citation>
    <scope>NUCLEOTIDE SEQUENCE</scope>
    <source>
        <strain evidence="4">LVF2</strain>
    </source>
</reference>
<sequence>MSATRVTSRFVGLTAVSIAALLAVAACSKKEEAAPPPAEPMAPATAPATTDPMVGGAPMSPNATIVANASKAANLTTLVNAVQTAGLADTLSATGPFTVFAPDNAAFEKIPAATREGLMAPAGKAALTKILTYHVVPGRLTAADLAAQAQANGGKVELTTVEGETLTANVNPDGSVTLTDAKGGTSRVTQADVMQSNGVVHVIDTVVMPK</sequence>
<dbReference type="Pfam" id="PF02469">
    <property type="entry name" value="Fasciclin"/>
    <property type="match status" value="1"/>
</dbReference>
<dbReference type="Gene3D" id="2.30.180.10">
    <property type="entry name" value="FAS1 domain"/>
    <property type="match status" value="1"/>
</dbReference>
<keyword evidence="2" id="KW-0732">Signal</keyword>
<evidence type="ECO:0000313" key="5">
    <source>
        <dbReference type="Proteomes" id="UP000663918"/>
    </source>
</evidence>
<dbReference type="RefSeq" id="WP_207870825.1">
    <property type="nucleotide sequence ID" value="NZ_CP062222.1"/>
</dbReference>
<evidence type="ECO:0000256" key="1">
    <source>
        <dbReference type="SAM" id="MobiDB-lite"/>
    </source>
</evidence>
<feature type="region of interest" description="Disordered" evidence="1">
    <location>
        <begin position="33"/>
        <end position="56"/>
    </location>
</feature>